<reference evidence="3" key="1">
    <citation type="journal article" date="2019" name="Nat. Commun.">
        <title>Genome-wide association mapping of date palm fruit traits.</title>
        <authorList>
            <person name="Hazzouri K.M."/>
            <person name="Gros-Balthazard M."/>
            <person name="Flowers J.M."/>
            <person name="Copetti D."/>
            <person name="Lemansour A."/>
            <person name="Lebrun M."/>
            <person name="Masmoudi K."/>
            <person name="Ferrand S."/>
            <person name="Dhar M.I."/>
            <person name="Fresquez Z.A."/>
            <person name="Rosas U."/>
            <person name="Zhang J."/>
            <person name="Talag J."/>
            <person name="Lee S."/>
            <person name="Kudrna D."/>
            <person name="Powell R.F."/>
            <person name="Leitch I.J."/>
            <person name="Krueger R.R."/>
            <person name="Wing R.A."/>
            <person name="Amiri K.M.A."/>
            <person name="Purugganan M.D."/>
        </authorList>
    </citation>
    <scope>NUCLEOTIDE SEQUENCE [LARGE SCALE GENOMIC DNA]</scope>
    <source>
        <strain evidence="3">cv. Khalas</strain>
    </source>
</reference>
<protein>
    <submittedName>
        <fullName evidence="4">Uncharacterized protein LOC120110835 isoform X1</fullName>
    </submittedName>
</protein>
<dbReference type="InterPro" id="IPR000253">
    <property type="entry name" value="FHA_dom"/>
</dbReference>
<dbReference type="GeneID" id="120110835"/>
<dbReference type="RefSeq" id="XP_038982589.1">
    <property type="nucleotide sequence ID" value="XM_039126661.1"/>
</dbReference>
<dbReference type="KEGG" id="pda:120110835"/>
<feature type="region of interest" description="Disordered" evidence="1">
    <location>
        <begin position="1"/>
        <end position="24"/>
    </location>
</feature>
<dbReference type="AlphaFoldDB" id="A0A8B9AH40"/>
<evidence type="ECO:0000259" key="2">
    <source>
        <dbReference type="PROSITE" id="PS50006"/>
    </source>
</evidence>
<dbReference type="PANTHER" id="PTHR47458">
    <property type="entry name" value="SMAD/FHA DOMAIN-CONTAINING PROTEIN"/>
    <property type="match status" value="1"/>
</dbReference>
<dbReference type="PROSITE" id="PS50006">
    <property type="entry name" value="FHA_DOMAIN"/>
    <property type="match status" value="1"/>
</dbReference>
<sequence>MAMAVDSAGDPAKDEVSAASIPSVLKSSASSEDEIRAVARKFADQPVQNPDSGVWAVLTAISKNARQRPQGINILLSADEHCLGRCVEDAHFQIGAIAVSANHCRILRDRVAAADGELDPNLSVPVFLKDTSTNGTYLNWTKLRKRSPQARLQHGDIISFIAPPHNGNIRELFSHRSCIC</sequence>
<reference evidence="4" key="2">
    <citation type="submission" date="2025-08" db="UniProtKB">
        <authorList>
            <consortium name="RefSeq"/>
        </authorList>
    </citation>
    <scope>IDENTIFICATION</scope>
    <source>
        <tissue evidence="4">Young leaves</tissue>
    </source>
</reference>
<dbReference type="OrthoDB" id="1732217at2759"/>
<dbReference type="SUPFAM" id="SSF49879">
    <property type="entry name" value="SMAD/FHA domain"/>
    <property type="match status" value="1"/>
</dbReference>
<dbReference type="InterPro" id="IPR008984">
    <property type="entry name" value="SMAD_FHA_dom_sf"/>
</dbReference>
<feature type="domain" description="FHA" evidence="2">
    <location>
        <begin position="81"/>
        <end position="143"/>
    </location>
</feature>
<dbReference type="PANTHER" id="PTHR47458:SF1">
    <property type="entry name" value="SMAD_FHA DOMAIN-CONTAINING PROTEIN"/>
    <property type="match status" value="1"/>
</dbReference>
<accession>A0A8B9AH40</accession>
<name>A0A8B9AH40_PHODC</name>
<gene>
    <name evidence="4" type="primary">LOC120110835</name>
</gene>
<dbReference type="Proteomes" id="UP000228380">
    <property type="component" value="Chromosome 5"/>
</dbReference>
<evidence type="ECO:0000313" key="3">
    <source>
        <dbReference type="Proteomes" id="UP000228380"/>
    </source>
</evidence>
<organism evidence="3 4">
    <name type="scientific">Phoenix dactylifera</name>
    <name type="common">Date palm</name>
    <dbReference type="NCBI Taxonomy" id="42345"/>
    <lineage>
        <taxon>Eukaryota</taxon>
        <taxon>Viridiplantae</taxon>
        <taxon>Streptophyta</taxon>
        <taxon>Embryophyta</taxon>
        <taxon>Tracheophyta</taxon>
        <taxon>Spermatophyta</taxon>
        <taxon>Magnoliopsida</taxon>
        <taxon>Liliopsida</taxon>
        <taxon>Arecaceae</taxon>
        <taxon>Coryphoideae</taxon>
        <taxon>Phoeniceae</taxon>
        <taxon>Phoenix</taxon>
    </lineage>
</organism>
<dbReference type="Pfam" id="PF00498">
    <property type="entry name" value="FHA"/>
    <property type="match status" value="1"/>
</dbReference>
<evidence type="ECO:0000313" key="4">
    <source>
        <dbReference type="RefSeq" id="XP_038982589.1"/>
    </source>
</evidence>
<proteinExistence type="predicted"/>
<evidence type="ECO:0000256" key="1">
    <source>
        <dbReference type="SAM" id="MobiDB-lite"/>
    </source>
</evidence>
<keyword evidence="3" id="KW-1185">Reference proteome</keyword>
<dbReference type="Gene3D" id="2.60.200.20">
    <property type="match status" value="1"/>
</dbReference>